<protein>
    <submittedName>
        <fullName evidence="4">YigZ family protein</fullName>
    </submittedName>
</protein>
<dbReference type="RefSeq" id="WP_204399838.1">
    <property type="nucleotide sequence ID" value="NZ_JAFBEE010000001.1"/>
</dbReference>
<dbReference type="Gene3D" id="3.30.230.30">
    <property type="entry name" value="Impact, N-terminal domain"/>
    <property type="match status" value="1"/>
</dbReference>
<reference evidence="4 5" key="1">
    <citation type="submission" date="2021-01" db="EMBL/GenBank/DDBJ databases">
        <title>Genomic Encyclopedia of Type Strains, Phase IV (KMG-IV): sequencing the most valuable type-strain genomes for metagenomic binning, comparative biology and taxonomic classification.</title>
        <authorList>
            <person name="Goeker M."/>
        </authorList>
    </citation>
    <scope>NUCLEOTIDE SEQUENCE [LARGE SCALE GENOMIC DNA]</scope>
    <source>
        <strain evidence="4 5">DSM 25890</strain>
    </source>
</reference>
<dbReference type="SUPFAM" id="SSF54211">
    <property type="entry name" value="Ribosomal protein S5 domain 2-like"/>
    <property type="match status" value="1"/>
</dbReference>
<evidence type="ECO:0000313" key="4">
    <source>
        <dbReference type="EMBL" id="MBM7613546.1"/>
    </source>
</evidence>
<keyword evidence="5" id="KW-1185">Reference proteome</keyword>
<comment type="similarity">
    <text evidence="1">Belongs to the IMPACT family.</text>
</comment>
<dbReference type="Proteomes" id="UP001314796">
    <property type="component" value="Unassembled WGS sequence"/>
</dbReference>
<dbReference type="InterPro" id="IPR036956">
    <property type="entry name" value="Impact_N_sf"/>
</dbReference>
<name>A0ABS2NKT1_9FIRM</name>
<organism evidence="4 5">
    <name type="scientific">Alkaliphilus hydrothermalis</name>
    <dbReference type="NCBI Taxonomy" id="1482730"/>
    <lineage>
        <taxon>Bacteria</taxon>
        <taxon>Bacillati</taxon>
        <taxon>Bacillota</taxon>
        <taxon>Clostridia</taxon>
        <taxon>Peptostreptococcales</taxon>
        <taxon>Natronincolaceae</taxon>
        <taxon>Alkaliphilus</taxon>
    </lineage>
</organism>
<dbReference type="PANTHER" id="PTHR16301:SF20">
    <property type="entry name" value="IMPACT FAMILY MEMBER YIGZ"/>
    <property type="match status" value="1"/>
</dbReference>
<sequence>MIAEYKTIKNDGEDEIMIEKSRFIGYAMPIEKEEDALVFIKEIKTKHKDATHNVHAYVVGYNNEIQRYNDDGEPSGTAGMPVLEVIKKEDLRNVVVVVTRYYGGIKLGAGGLVRAYTKGAKIGLEAGQMVTKRKYQLLEVKVDYTLLGKLQNEILQKSFTIKDTIYEDAVNFLIYVKKEEVENFKELVVEWTNSRCQIIEGEVEYLTEINGKLML</sequence>
<dbReference type="InterPro" id="IPR035647">
    <property type="entry name" value="EFG_III/V"/>
</dbReference>
<dbReference type="PROSITE" id="PS00910">
    <property type="entry name" value="UPF0029"/>
    <property type="match status" value="1"/>
</dbReference>
<dbReference type="InterPro" id="IPR015796">
    <property type="entry name" value="Impact_YigZ-like"/>
</dbReference>
<comment type="caution">
    <text evidence="4">The sequence shown here is derived from an EMBL/GenBank/DDBJ whole genome shotgun (WGS) entry which is preliminary data.</text>
</comment>
<dbReference type="Pfam" id="PF01205">
    <property type="entry name" value="Impact_N"/>
    <property type="match status" value="1"/>
</dbReference>
<accession>A0ABS2NKT1</accession>
<dbReference type="InterPro" id="IPR020569">
    <property type="entry name" value="UPF0029_Impact_CS"/>
</dbReference>
<dbReference type="Pfam" id="PF09186">
    <property type="entry name" value="DUF1949"/>
    <property type="match status" value="1"/>
</dbReference>
<dbReference type="PANTHER" id="PTHR16301">
    <property type="entry name" value="IMPACT-RELATED"/>
    <property type="match status" value="1"/>
</dbReference>
<evidence type="ECO:0000259" key="2">
    <source>
        <dbReference type="Pfam" id="PF01205"/>
    </source>
</evidence>
<proteinExistence type="inferred from homology"/>
<evidence type="ECO:0000313" key="5">
    <source>
        <dbReference type="Proteomes" id="UP001314796"/>
    </source>
</evidence>
<gene>
    <name evidence="4" type="ORF">JOC73_000054</name>
</gene>
<dbReference type="EMBL" id="JAFBEE010000001">
    <property type="protein sequence ID" value="MBM7613546.1"/>
    <property type="molecule type" value="Genomic_DNA"/>
</dbReference>
<dbReference type="InterPro" id="IPR001498">
    <property type="entry name" value="Impact_N"/>
</dbReference>
<feature type="domain" description="Impact N-terminal" evidence="2">
    <location>
        <begin position="20"/>
        <end position="121"/>
    </location>
</feature>
<evidence type="ECO:0000256" key="1">
    <source>
        <dbReference type="ARBA" id="ARBA00007665"/>
    </source>
</evidence>
<evidence type="ECO:0000259" key="3">
    <source>
        <dbReference type="Pfam" id="PF09186"/>
    </source>
</evidence>
<dbReference type="NCBIfam" id="TIGR00257">
    <property type="entry name" value="IMPACT_YIGZ"/>
    <property type="match status" value="1"/>
</dbReference>
<dbReference type="InterPro" id="IPR020568">
    <property type="entry name" value="Ribosomal_Su5_D2-typ_SF"/>
</dbReference>
<dbReference type="InterPro" id="IPR015269">
    <property type="entry name" value="UPF0029_Impact_C"/>
</dbReference>
<feature type="domain" description="UPF0029" evidence="3">
    <location>
        <begin position="140"/>
        <end position="195"/>
    </location>
</feature>
<dbReference type="SUPFAM" id="SSF54980">
    <property type="entry name" value="EF-G C-terminal domain-like"/>
    <property type="match status" value="1"/>
</dbReference>
<dbReference type="InterPro" id="IPR023582">
    <property type="entry name" value="Impact"/>
</dbReference>